<keyword evidence="2" id="KW-1185">Reference proteome</keyword>
<reference evidence="1 2" key="1">
    <citation type="submission" date="2016-03" db="EMBL/GenBank/DDBJ databases">
        <title>EvidentialGene: Evidence-directed Construction of Genes on Genomes.</title>
        <authorList>
            <person name="Gilbert D.G."/>
            <person name="Choi J.-H."/>
            <person name="Mockaitis K."/>
            <person name="Colbourne J."/>
            <person name="Pfrender M."/>
        </authorList>
    </citation>
    <scope>NUCLEOTIDE SEQUENCE [LARGE SCALE GENOMIC DNA]</scope>
    <source>
        <strain evidence="1 2">Xinb3</strain>
        <tissue evidence="1">Complete organism</tissue>
    </source>
</reference>
<dbReference type="AlphaFoldDB" id="A0A164G3W5"/>
<accession>A0A164G3W5</accession>
<feature type="non-terminal residue" evidence="1">
    <location>
        <position position="98"/>
    </location>
</feature>
<dbReference type="Proteomes" id="UP000076858">
    <property type="component" value="Unassembled WGS sequence"/>
</dbReference>
<evidence type="ECO:0000313" key="1">
    <source>
        <dbReference type="EMBL" id="KZR98497.1"/>
    </source>
</evidence>
<protein>
    <submittedName>
        <fullName evidence="1">Uncharacterized protein</fullName>
    </submittedName>
</protein>
<evidence type="ECO:0000313" key="2">
    <source>
        <dbReference type="Proteomes" id="UP000076858"/>
    </source>
</evidence>
<organism evidence="1 2">
    <name type="scientific">Daphnia magna</name>
    <dbReference type="NCBI Taxonomy" id="35525"/>
    <lineage>
        <taxon>Eukaryota</taxon>
        <taxon>Metazoa</taxon>
        <taxon>Ecdysozoa</taxon>
        <taxon>Arthropoda</taxon>
        <taxon>Crustacea</taxon>
        <taxon>Branchiopoda</taxon>
        <taxon>Diplostraca</taxon>
        <taxon>Cladocera</taxon>
        <taxon>Anomopoda</taxon>
        <taxon>Daphniidae</taxon>
        <taxon>Daphnia</taxon>
    </lineage>
</organism>
<name>A0A164G3W5_9CRUS</name>
<comment type="caution">
    <text evidence="1">The sequence shown here is derived from an EMBL/GenBank/DDBJ whole genome shotgun (WGS) entry which is preliminary data.</text>
</comment>
<gene>
    <name evidence="1" type="ORF">APZ42_006059</name>
</gene>
<feature type="non-terminal residue" evidence="1">
    <location>
        <position position="1"/>
    </location>
</feature>
<dbReference type="EMBL" id="LRGB01016843">
    <property type="protein sequence ID" value="KZR98497.1"/>
    <property type="molecule type" value="Genomic_DNA"/>
</dbReference>
<proteinExistence type="predicted"/>
<sequence>GFSRGTPRMENQLNLSLRHLFNKIKSSQQKIFQPKTSQLPYLLLAIKSLKEREADFQSTDPKIWVQLIWLIQDIRLSNHYLPDQNPTTVGTEPTILLR</sequence>